<sequence length="239" mass="27004">MKQKILLITGWGGGTKLLNSFKNSLESKGFEVHLMNIFNALDSDELEKNVELAKTFDVMIGWSLGGQLATILVDQIQQKYHEQKILITIASNPCFVANENWQTAMPQATFQSFKASFEHDAIATLKKFGYMVCQGVSTSKVDFISLQSLIQPQPLNLLKQGLAMLEQLNLVNILENYSGKQYHIFAEQDVLVDCKVAQYLQQIPAKFLEIENIEGSHGLPVFKFDLLTDKICHYLEKNN</sequence>
<accession>A0AAW8JIW0</accession>
<protein>
    <submittedName>
        <fullName evidence="1">Hydrolase</fullName>
    </submittedName>
</protein>
<dbReference type="InterPro" id="IPR029058">
    <property type="entry name" value="AB_hydrolase_fold"/>
</dbReference>
<evidence type="ECO:0000313" key="2">
    <source>
        <dbReference type="Proteomes" id="UP001243195"/>
    </source>
</evidence>
<dbReference type="EMBL" id="JAVIDA010000008">
    <property type="protein sequence ID" value="MDQ9071337.1"/>
    <property type="molecule type" value="Genomic_DNA"/>
</dbReference>
<dbReference type="Gene3D" id="3.40.50.1820">
    <property type="entry name" value="alpha/beta hydrolase"/>
    <property type="match status" value="1"/>
</dbReference>
<dbReference type="RefSeq" id="WP_308955696.1">
    <property type="nucleotide sequence ID" value="NZ_JAVICY010000007.1"/>
</dbReference>
<evidence type="ECO:0000313" key="1">
    <source>
        <dbReference type="EMBL" id="MDQ9071337.1"/>
    </source>
</evidence>
<dbReference type="GO" id="GO:0016787">
    <property type="term" value="F:hydrolase activity"/>
    <property type="evidence" value="ECO:0007669"/>
    <property type="project" value="UniProtKB-KW"/>
</dbReference>
<organism evidence="1 2">
    <name type="scientific">Acinetobacter gerneri</name>
    <dbReference type="NCBI Taxonomy" id="202952"/>
    <lineage>
        <taxon>Bacteria</taxon>
        <taxon>Pseudomonadati</taxon>
        <taxon>Pseudomonadota</taxon>
        <taxon>Gammaproteobacteria</taxon>
        <taxon>Moraxellales</taxon>
        <taxon>Moraxellaceae</taxon>
        <taxon>Acinetobacter</taxon>
    </lineage>
</organism>
<name>A0AAW8JIW0_9GAMM</name>
<reference evidence="1" key="1">
    <citation type="submission" date="2023-08" db="EMBL/GenBank/DDBJ databases">
        <title>Emergence of clinically-relevant ST2 carbapenem-resistant Acinetobacter baumannii strains in hospital sewages in Zhejiang, East of China.</title>
        <authorList>
            <person name="Kaichao C."/>
            <person name="Zhang R."/>
        </authorList>
    </citation>
    <scope>NUCLEOTIDE SEQUENCE</scope>
    <source>
        <strain evidence="1">M-SY-60</strain>
    </source>
</reference>
<gene>
    <name evidence="1" type="ORF">RFH51_07705</name>
</gene>
<comment type="caution">
    <text evidence="1">The sequence shown here is derived from an EMBL/GenBank/DDBJ whole genome shotgun (WGS) entry which is preliminary data.</text>
</comment>
<dbReference type="AlphaFoldDB" id="A0AAW8JIW0"/>
<keyword evidence="1" id="KW-0378">Hydrolase</keyword>
<dbReference type="SUPFAM" id="SSF53474">
    <property type="entry name" value="alpha/beta-Hydrolases"/>
    <property type="match status" value="1"/>
</dbReference>
<proteinExistence type="predicted"/>
<dbReference type="Proteomes" id="UP001243195">
    <property type="component" value="Unassembled WGS sequence"/>
</dbReference>